<evidence type="ECO:0000313" key="3">
    <source>
        <dbReference type="Proteomes" id="UP001189429"/>
    </source>
</evidence>
<dbReference type="EMBL" id="CAUYUJ010018517">
    <property type="protein sequence ID" value="CAK0884230.1"/>
    <property type="molecule type" value="Genomic_DNA"/>
</dbReference>
<accession>A0ABN9WD25</accession>
<name>A0ABN9WD25_9DINO</name>
<dbReference type="Proteomes" id="UP001189429">
    <property type="component" value="Unassembled WGS sequence"/>
</dbReference>
<keyword evidence="3" id="KW-1185">Reference proteome</keyword>
<evidence type="ECO:0000256" key="1">
    <source>
        <dbReference type="SAM" id="MobiDB-lite"/>
    </source>
</evidence>
<protein>
    <submittedName>
        <fullName evidence="2">Uncharacterized protein</fullName>
    </submittedName>
</protein>
<organism evidence="2 3">
    <name type="scientific">Prorocentrum cordatum</name>
    <dbReference type="NCBI Taxonomy" id="2364126"/>
    <lineage>
        <taxon>Eukaryota</taxon>
        <taxon>Sar</taxon>
        <taxon>Alveolata</taxon>
        <taxon>Dinophyceae</taxon>
        <taxon>Prorocentrales</taxon>
        <taxon>Prorocentraceae</taxon>
        <taxon>Prorocentrum</taxon>
    </lineage>
</organism>
<evidence type="ECO:0000313" key="2">
    <source>
        <dbReference type="EMBL" id="CAK0884230.1"/>
    </source>
</evidence>
<sequence>MAVPAFDESWLQDPILAGGVAPPCVPPTFGVMYSRKPMYEPMYSRKVGVVRARTPHPEDLGGLPRAGVASVEPTDSRTPAGAEWGGPERAMGALAEPDASCSPDSACADSPGAGWDASQALRGAIGAVVVIARRKLSGEVSAQKFSEITTETTPVAPASPPRRTFKFRARSYVRSKKTSCATEPVVHG</sequence>
<feature type="region of interest" description="Disordered" evidence="1">
    <location>
        <begin position="55"/>
        <end position="86"/>
    </location>
</feature>
<reference evidence="2" key="1">
    <citation type="submission" date="2023-10" db="EMBL/GenBank/DDBJ databases">
        <authorList>
            <person name="Chen Y."/>
            <person name="Shah S."/>
            <person name="Dougan E. K."/>
            <person name="Thang M."/>
            <person name="Chan C."/>
        </authorList>
    </citation>
    <scope>NUCLEOTIDE SEQUENCE [LARGE SCALE GENOMIC DNA]</scope>
</reference>
<proteinExistence type="predicted"/>
<comment type="caution">
    <text evidence="2">The sequence shown here is derived from an EMBL/GenBank/DDBJ whole genome shotgun (WGS) entry which is preliminary data.</text>
</comment>
<gene>
    <name evidence="2" type="ORF">PCOR1329_LOCUS66227</name>
</gene>